<proteinExistence type="predicted"/>
<protein>
    <submittedName>
        <fullName evidence="1">Phage tail protein</fullName>
    </submittedName>
</protein>
<evidence type="ECO:0000313" key="1">
    <source>
        <dbReference type="EMBL" id="MFB9206679.1"/>
    </source>
</evidence>
<dbReference type="InterPro" id="IPR006521">
    <property type="entry name" value="Tail_protein_I"/>
</dbReference>
<dbReference type="InterPro" id="IPR013783">
    <property type="entry name" value="Ig-like_fold"/>
</dbReference>
<gene>
    <name evidence="1" type="ORF">ACFFV7_36175</name>
</gene>
<dbReference type="EMBL" id="JBHMEI010000039">
    <property type="protein sequence ID" value="MFB9206679.1"/>
    <property type="molecule type" value="Genomic_DNA"/>
</dbReference>
<dbReference type="RefSeq" id="WP_189650731.1">
    <property type="nucleotide sequence ID" value="NZ_BMRC01000015.1"/>
</dbReference>
<accession>A0ABV5IQ58</accession>
<dbReference type="Pfam" id="PF09684">
    <property type="entry name" value="Tail_P2_I"/>
    <property type="match status" value="1"/>
</dbReference>
<dbReference type="Proteomes" id="UP001589647">
    <property type="component" value="Unassembled WGS sequence"/>
</dbReference>
<sequence length="634" mass="71073">MRLLDLTATPHSSGNRIDLAWRTPAPDRLTRVRVVRRRDTHPASPSDGKVVAEGLGLTAVTDTGLHGETVYYYTLFPFDGDPGAYEVDPGNRISAMALSRYGFAQQMYDLLPALYHRYDAEHGYLRRFLDLPGSELDRLYSLTTSLLSSKDLRRVDGVLLPLLAQWIGWPTDRSAPVATQRNEVRQAAHLYRTIGTIAALDATVARVSTWTGRTKEFTHNVARTNQPERLNLWSLRRDGAGQWLEPALTSVNFVYDGRPAAVREPDGSLLIFYHTYRRHGWDLWAKRLRDGQWEASAPVVDRNGLDQHPAVARQRARLWLFWEGYDPVHRLRYLSFSTRDDDKWSPPQTFMDQETDRCRPAAVSDAAGGVWLFWLEQDAIRFNRHDGAEWELSEPGSLPAGHGLDDLFALMTDDRLWLFWTFRDTGAAEQTWSSVAYRSLALSTGDWSPVYDLPKSGHYHDRQPAARAIGGGVELFWSTTRYGGWSISHNTLTTGWGEAEQVGSSPATRRAPLPVDLGAGGTLLLYRSNQSVERSSSVYAATRTLDHRYAGTTTVDTTAKAKLALCGSFADFQTYLYDNGRANADRIADDTIGVYLTPPPAVDAHQAAETVARLRGALADFVPVTTRPVFIWME</sequence>
<organism evidence="1 2">
    <name type="scientific">Nonomuraea spiralis</name>
    <dbReference type="NCBI Taxonomy" id="46182"/>
    <lineage>
        <taxon>Bacteria</taxon>
        <taxon>Bacillati</taxon>
        <taxon>Actinomycetota</taxon>
        <taxon>Actinomycetes</taxon>
        <taxon>Streptosporangiales</taxon>
        <taxon>Streptosporangiaceae</taxon>
        <taxon>Nonomuraea</taxon>
    </lineage>
</organism>
<keyword evidence="2" id="KW-1185">Reference proteome</keyword>
<evidence type="ECO:0000313" key="2">
    <source>
        <dbReference type="Proteomes" id="UP001589647"/>
    </source>
</evidence>
<comment type="caution">
    <text evidence="1">The sequence shown here is derived from an EMBL/GenBank/DDBJ whole genome shotgun (WGS) entry which is preliminary data.</text>
</comment>
<dbReference type="Gene3D" id="2.60.40.10">
    <property type="entry name" value="Immunoglobulins"/>
    <property type="match status" value="1"/>
</dbReference>
<name>A0ABV5IQ58_9ACTN</name>
<reference evidence="1 2" key="1">
    <citation type="submission" date="2024-09" db="EMBL/GenBank/DDBJ databases">
        <authorList>
            <person name="Sun Q."/>
            <person name="Mori K."/>
        </authorList>
    </citation>
    <scope>NUCLEOTIDE SEQUENCE [LARGE SCALE GENOMIC DNA]</scope>
    <source>
        <strain evidence="1 2">CCM 3426</strain>
    </source>
</reference>
<dbReference type="SUPFAM" id="SSF89372">
    <property type="entry name" value="Fucose-specific lectin"/>
    <property type="match status" value="1"/>
</dbReference>